<feature type="transmembrane region" description="Helical" evidence="1">
    <location>
        <begin position="396"/>
        <end position="429"/>
    </location>
</feature>
<feature type="transmembrane region" description="Helical" evidence="1">
    <location>
        <begin position="296"/>
        <end position="315"/>
    </location>
</feature>
<dbReference type="PANTHER" id="PTHR38454:SF1">
    <property type="entry name" value="INTEGRAL MEMBRANE PROTEIN"/>
    <property type="match status" value="1"/>
</dbReference>
<feature type="transmembrane region" description="Helical" evidence="1">
    <location>
        <begin position="188"/>
        <end position="211"/>
    </location>
</feature>
<keyword evidence="1" id="KW-0812">Transmembrane</keyword>
<feature type="transmembrane region" description="Helical" evidence="1">
    <location>
        <begin position="123"/>
        <end position="140"/>
    </location>
</feature>
<reference evidence="2 3" key="1">
    <citation type="submission" date="2019-06" db="EMBL/GenBank/DDBJ databases">
        <title>A complete genome sequence for Luteibacter pinisoli MAH-14.</title>
        <authorList>
            <person name="Baltrus D.A."/>
        </authorList>
    </citation>
    <scope>NUCLEOTIDE SEQUENCE [LARGE SCALE GENOMIC DNA]</scope>
    <source>
        <strain evidence="2 3">MAH-14</strain>
    </source>
</reference>
<feature type="transmembrane region" description="Helical" evidence="1">
    <location>
        <begin position="96"/>
        <end position="116"/>
    </location>
</feature>
<feature type="transmembrane region" description="Helical" evidence="1">
    <location>
        <begin position="223"/>
        <end position="245"/>
    </location>
</feature>
<feature type="transmembrane region" description="Helical" evidence="1">
    <location>
        <begin position="365"/>
        <end position="384"/>
    </location>
</feature>
<sequence>MTDPIPYRRLFLVLCVAWLVLNGSVLLGGRVLPWDALDQFYPTVYFNAHMIRSGIAPWWNPYIYGGYAQAGDPQGMLFSPLLMAWMLVPAQPGAGWFAWGVLLHMLMGAAAMLALLRRHGANAFGALVGALVFMGGGVAASRLEHVPIVIAYAYVPVVLLALRHFLAEPRLARGALLGLAAGAMATQLVQVTYLFVLMVVAYACLAIVRAWPAFDTAARRRTVGGLLVACMVSIVLALPQLAFTWASLQLSNRKDMALSLAEAGSLDLRSLLFLVYPNAYDALRDLHGAPVDPIQAFLYVGTLPVLALAGLGRAWRARTPRTLIVCSLVLALLAGLCMFGTHTPVYGWLYTWMPGLTHFRRPSDAAYLLNFALACLSAVGASTLDLRSRRDTAFVLGVAAVWLLAISAIARLAAPLFAVAVAVAALWFVRRPRTAWAVALWLVALLVADYRSFNFNGVFNGTGDGAARFRAQAAVRYVKSVVASEGAVATQRMTTQGTTTQWDNMGVLTEIASTQGYNPLRYALYEAWYQPRENANATVSEAPYNAWPASRLDDLLGVRYLVVGHAGTGAAFTPPPDYRKLQAFKNVDVWRNDGAYPRFLNPVTVHALGVGDMPDIAAFIATDFATTLWLTPRDADDLLQSRSESGTCAGVVHMEVLHNAPSGIRIATHSTTGGWLAAGELDHPGWGADIDGRPVSIHRANGMFRAVCIPAGDHELTFRFSPWRMVAYAWRHRGDAPIAYFGSSGSTGSLSSGGSGSASRSGL</sequence>
<feature type="transmembrane region" description="Helical" evidence="1">
    <location>
        <begin position="146"/>
        <end position="167"/>
    </location>
</feature>
<dbReference type="EMBL" id="CP041046">
    <property type="protein sequence ID" value="QDE41233.1"/>
    <property type="molecule type" value="Genomic_DNA"/>
</dbReference>
<evidence type="ECO:0000313" key="3">
    <source>
        <dbReference type="Proteomes" id="UP000316093"/>
    </source>
</evidence>
<keyword evidence="3" id="KW-1185">Reference proteome</keyword>
<name>A0A4Y5ZAT5_9GAMM</name>
<protein>
    <submittedName>
        <fullName evidence="2">YfhO family protein</fullName>
    </submittedName>
</protein>
<dbReference type="AlphaFoldDB" id="A0A4Y5ZAT5"/>
<accession>A0A4Y5ZAT5</accession>
<keyword evidence="1" id="KW-1133">Transmembrane helix</keyword>
<proteinExistence type="predicted"/>
<dbReference type="Proteomes" id="UP000316093">
    <property type="component" value="Chromosome"/>
</dbReference>
<evidence type="ECO:0000256" key="1">
    <source>
        <dbReference type="SAM" id="Phobius"/>
    </source>
</evidence>
<dbReference type="PANTHER" id="PTHR38454">
    <property type="entry name" value="INTEGRAL MEMBRANE PROTEIN-RELATED"/>
    <property type="match status" value="1"/>
</dbReference>
<feature type="transmembrane region" description="Helical" evidence="1">
    <location>
        <begin position="322"/>
        <end position="345"/>
    </location>
</feature>
<dbReference type="RefSeq" id="WP_139985155.1">
    <property type="nucleotide sequence ID" value="NZ_CP041046.1"/>
</dbReference>
<gene>
    <name evidence="2" type="ORF">FIV34_19525</name>
</gene>
<keyword evidence="1" id="KW-0472">Membrane</keyword>
<dbReference type="KEGG" id="lpy:FIV34_19525"/>
<organism evidence="2 3">
    <name type="scientific">Luteibacter pinisoli</name>
    <dbReference type="NCBI Taxonomy" id="2589080"/>
    <lineage>
        <taxon>Bacteria</taxon>
        <taxon>Pseudomonadati</taxon>
        <taxon>Pseudomonadota</taxon>
        <taxon>Gammaproteobacteria</taxon>
        <taxon>Lysobacterales</taxon>
        <taxon>Rhodanobacteraceae</taxon>
        <taxon>Luteibacter</taxon>
    </lineage>
</organism>
<evidence type="ECO:0000313" key="2">
    <source>
        <dbReference type="EMBL" id="QDE41233.1"/>
    </source>
</evidence>
<dbReference type="OrthoDB" id="9772884at2"/>
<dbReference type="InterPro" id="IPR018580">
    <property type="entry name" value="Uncharacterised_YfhO"/>
</dbReference>
<feature type="transmembrane region" description="Helical" evidence="1">
    <location>
        <begin position="435"/>
        <end position="453"/>
    </location>
</feature>